<dbReference type="RefSeq" id="WP_143937486.1">
    <property type="nucleotide sequence ID" value="NZ_VKKG01000002.1"/>
</dbReference>
<dbReference type="AlphaFoldDB" id="A0A553K1L1"/>
<organism evidence="3 4">
    <name type="scientific">Tessaracoccus rhinocerotis</name>
    <dbReference type="NCBI Taxonomy" id="1689449"/>
    <lineage>
        <taxon>Bacteria</taxon>
        <taxon>Bacillati</taxon>
        <taxon>Actinomycetota</taxon>
        <taxon>Actinomycetes</taxon>
        <taxon>Propionibacteriales</taxon>
        <taxon>Propionibacteriaceae</taxon>
        <taxon>Tessaracoccus</taxon>
    </lineage>
</organism>
<evidence type="ECO:0000313" key="4">
    <source>
        <dbReference type="Proteomes" id="UP000317638"/>
    </source>
</evidence>
<keyword evidence="4" id="KW-1185">Reference proteome</keyword>
<name>A0A553K1L1_9ACTN</name>
<dbReference type="EMBL" id="VKKG01000002">
    <property type="protein sequence ID" value="TRY18591.1"/>
    <property type="molecule type" value="Genomic_DNA"/>
</dbReference>
<dbReference type="Proteomes" id="UP000317638">
    <property type="component" value="Unassembled WGS sequence"/>
</dbReference>
<protein>
    <recommendedName>
        <fullName evidence="2">GerMN domain-containing protein</fullName>
    </recommendedName>
</protein>
<reference evidence="3 4" key="1">
    <citation type="submission" date="2019-07" db="EMBL/GenBank/DDBJ databases">
        <authorList>
            <person name="Zhou L.-Y."/>
        </authorList>
    </citation>
    <scope>NUCLEOTIDE SEQUENCE [LARGE SCALE GENOMIC DNA]</scope>
    <source>
        <strain evidence="3 4">YIM 101269</strain>
    </source>
</reference>
<feature type="domain" description="GerMN" evidence="2">
    <location>
        <begin position="284"/>
        <end position="372"/>
    </location>
</feature>
<dbReference type="Pfam" id="PF10646">
    <property type="entry name" value="Germane"/>
    <property type="match status" value="1"/>
</dbReference>
<dbReference type="OrthoDB" id="4843507at2"/>
<proteinExistence type="predicted"/>
<comment type="caution">
    <text evidence="3">The sequence shown here is derived from an EMBL/GenBank/DDBJ whole genome shotgun (WGS) entry which is preliminary data.</text>
</comment>
<evidence type="ECO:0000256" key="1">
    <source>
        <dbReference type="SAM" id="MobiDB-lite"/>
    </source>
</evidence>
<feature type="compositionally biased region" description="Pro residues" evidence="1">
    <location>
        <begin position="229"/>
        <end position="238"/>
    </location>
</feature>
<gene>
    <name evidence="3" type="ORF">FOJ82_05570</name>
</gene>
<evidence type="ECO:0000313" key="3">
    <source>
        <dbReference type="EMBL" id="TRY18591.1"/>
    </source>
</evidence>
<sequence length="495" mass="51621">MAAPDAEIELLVDLYEEHGTSLHRLAVLLGAEAASGHIMRTALLSLGRRVNSVVDPVERLEYLQEQVVHQSRSARGSHGSLNLPDVEDGRQQEILAGIRALPVRDGEVLIISHYLSTFGPELAGILRMTIRSTNTRLEEALDRLRLVVGDPTQGSMPGVIESLSQEVTAALRASARSVQPSGTDTLAAELLTLGDSSQRGVSPWLVAPLAAASLLLGVWLATVTAAGQPGPPPTPPSVGPTVSASPSPSATASRSLPAVVRSVPVFYVGRADGQLFRELRDLPSGRHLISAALEATLSLAPLDPDYGSAWGPGSLLSAEVTGDVLTVDLTEAAFDGIESSAQARSAVNQMLYTASELSGNPDLRVMFLSDGGPPPEVLAQPEEGFGRTGLSPMPALWLSSPKNGATLPPGQVVIAGTVKPGAESPLVTITAEDGTVMASVSAQTTTTASSDGWRDWSVVVPLEAGAFIITATTTIAPEDGGVERGYQETKSITVR</sequence>
<feature type="compositionally biased region" description="Low complexity" evidence="1">
    <location>
        <begin position="239"/>
        <end position="253"/>
    </location>
</feature>
<evidence type="ECO:0000259" key="2">
    <source>
        <dbReference type="Pfam" id="PF10646"/>
    </source>
</evidence>
<accession>A0A553K1L1</accession>
<dbReference type="InterPro" id="IPR019606">
    <property type="entry name" value="GerMN"/>
</dbReference>
<feature type="region of interest" description="Disordered" evidence="1">
    <location>
        <begin position="227"/>
        <end position="253"/>
    </location>
</feature>